<evidence type="ECO:0000313" key="7">
    <source>
        <dbReference type="Proteomes" id="UP000321934"/>
    </source>
</evidence>
<dbReference type="RefSeq" id="WP_146820631.1">
    <property type="nucleotide sequence ID" value="NZ_CP029077.1"/>
</dbReference>
<comment type="subcellular location">
    <subcellularLocation>
        <location evidence="5">Cell membrane</location>
        <topology evidence="5">Multi-pass membrane protein</topology>
    </subcellularLocation>
    <subcellularLocation>
        <location evidence="1">Membrane</location>
        <topology evidence="1">Multi-pass membrane protein</topology>
    </subcellularLocation>
</comment>
<evidence type="ECO:0000313" key="6">
    <source>
        <dbReference type="EMBL" id="QED23352.1"/>
    </source>
</evidence>
<reference evidence="6 7" key="1">
    <citation type="journal article" date="2019" name="ISME J.">
        <title>Deianiraea, an extracellular bacterium associated with the ciliate Paramecium, suggests an alternative scenario for the evolution of Rickettsiales.</title>
        <authorList>
            <person name="Castelli M."/>
            <person name="Sabaneyeva E."/>
            <person name="Lanzoni O."/>
            <person name="Lebedeva N."/>
            <person name="Floriano A.M."/>
            <person name="Gaiarsa S."/>
            <person name="Benken K."/>
            <person name="Modeo L."/>
            <person name="Bandi C."/>
            <person name="Potekhin A."/>
            <person name="Sassera D."/>
            <person name="Petroni G."/>
        </authorList>
    </citation>
    <scope>NUCLEOTIDE SEQUENCE [LARGE SCALE GENOMIC DNA]</scope>
    <source>
        <strain evidence="6">CyL4-1</strain>
    </source>
</reference>
<dbReference type="AlphaFoldDB" id="A0A5B8XDF7"/>
<dbReference type="PANTHER" id="PTHR43701:SF2">
    <property type="entry name" value="MEMBRANE TRANSPORTER PROTEIN YJNA-RELATED"/>
    <property type="match status" value="1"/>
</dbReference>
<feature type="transmembrane region" description="Helical" evidence="5">
    <location>
        <begin position="233"/>
        <end position="250"/>
    </location>
</feature>
<feature type="transmembrane region" description="Helical" evidence="5">
    <location>
        <begin position="204"/>
        <end position="221"/>
    </location>
</feature>
<feature type="transmembrane region" description="Helical" evidence="5">
    <location>
        <begin position="104"/>
        <end position="123"/>
    </location>
</feature>
<dbReference type="InterPro" id="IPR002781">
    <property type="entry name" value="TM_pro_TauE-like"/>
</dbReference>
<accession>A0A5B8XDF7</accession>
<dbReference type="GO" id="GO:0005886">
    <property type="term" value="C:plasma membrane"/>
    <property type="evidence" value="ECO:0007669"/>
    <property type="project" value="UniProtKB-SubCell"/>
</dbReference>
<gene>
    <name evidence="6" type="ORF">Deia_00557</name>
</gene>
<proteinExistence type="inferred from homology"/>
<organism evidence="6 7">
    <name type="scientific">Candidatus Deianiraea vastatrix</name>
    <dbReference type="NCBI Taxonomy" id="2163644"/>
    <lineage>
        <taxon>Bacteria</taxon>
        <taxon>Pseudomonadati</taxon>
        <taxon>Pseudomonadota</taxon>
        <taxon>Alphaproteobacteria</taxon>
        <taxon>Rickettsiales</taxon>
        <taxon>Candidatus Deianiraeaceae</taxon>
        <taxon>Candidatus Deianiraea</taxon>
    </lineage>
</organism>
<feature type="transmembrane region" description="Helical" evidence="5">
    <location>
        <begin position="41"/>
        <end position="60"/>
    </location>
</feature>
<feature type="transmembrane region" description="Helical" evidence="5">
    <location>
        <begin position="72"/>
        <end position="92"/>
    </location>
</feature>
<evidence type="ECO:0000256" key="3">
    <source>
        <dbReference type="ARBA" id="ARBA00022989"/>
    </source>
</evidence>
<keyword evidence="2 5" id="KW-0812">Transmembrane</keyword>
<dbReference type="InterPro" id="IPR051598">
    <property type="entry name" value="TSUP/Inactive_protease-like"/>
</dbReference>
<comment type="similarity">
    <text evidence="5">Belongs to the 4-toluene sulfonate uptake permease (TSUP) (TC 2.A.102) family.</text>
</comment>
<dbReference type="EMBL" id="CP029077">
    <property type="protein sequence ID" value="QED23352.1"/>
    <property type="molecule type" value="Genomic_DNA"/>
</dbReference>
<dbReference type="Proteomes" id="UP000321934">
    <property type="component" value="Chromosome"/>
</dbReference>
<name>A0A5B8XDF7_9RICK</name>
<keyword evidence="3 5" id="KW-1133">Transmembrane helix</keyword>
<feature type="transmembrane region" description="Helical" evidence="5">
    <location>
        <begin position="177"/>
        <end position="197"/>
    </location>
</feature>
<protein>
    <recommendedName>
        <fullName evidence="5">Probable membrane transporter protein</fullName>
    </recommendedName>
</protein>
<evidence type="ECO:0000256" key="5">
    <source>
        <dbReference type="RuleBase" id="RU363041"/>
    </source>
</evidence>
<feature type="transmembrane region" description="Helical" evidence="5">
    <location>
        <begin position="144"/>
        <end position="165"/>
    </location>
</feature>
<feature type="transmembrane region" description="Helical" evidence="5">
    <location>
        <begin position="7"/>
        <end position="35"/>
    </location>
</feature>
<evidence type="ECO:0000256" key="4">
    <source>
        <dbReference type="ARBA" id="ARBA00023136"/>
    </source>
</evidence>
<evidence type="ECO:0000256" key="2">
    <source>
        <dbReference type="ARBA" id="ARBA00022692"/>
    </source>
</evidence>
<sequence length="256" mass="27996">MIISWILFLIIGVSFGLIGAGGSILSVPVLIYILGLNTQLAMSYSFYIVGFTACFGFLSYRKQGLINFKDAIVFAIPSIIGVSISRCLIISSIPSEIFTIKKDIFLIVLFAILMISSAISMLLKKDLKPTNQSKSNIKTIISGFFVGLIVGILGAGGGFLIIPALYNFLKIDIKKSIGTSLFIITLNCLIAIFADLIQGKYIQFSILMPILISSICGTILGVKFCTKIDSKKIKFIFSILTIIVAMFMLFKELIKI</sequence>
<dbReference type="OrthoDB" id="8559161at2"/>
<keyword evidence="4 5" id="KW-0472">Membrane</keyword>
<dbReference type="Pfam" id="PF01925">
    <property type="entry name" value="TauE"/>
    <property type="match status" value="1"/>
</dbReference>
<keyword evidence="5" id="KW-1003">Cell membrane</keyword>
<keyword evidence="7" id="KW-1185">Reference proteome</keyword>
<dbReference type="PANTHER" id="PTHR43701">
    <property type="entry name" value="MEMBRANE TRANSPORTER PROTEIN MJ0441-RELATED"/>
    <property type="match status" value="1"/>
</dbReference>
<evidence type="ECO:0000256" key="1">
    <source>
        <dbReference type="ARBA" id="ARBA00004141"/>
    </source>
</evidence>